<reference evidence="1 2" key="1">
    <citation type="submission" date="2018-03" db="EMBL/GenBank/DDBJ databases">
        <title>First report of an OXA-48+CTX-M-M-producing Kluyvera ascorbata clone recovered from patients admitted in a University Hospital in Madrid, Spain.</title>
        <authorList>
            <person name="Hernandez-Garcia M."/>
            <person name="Leon-Sampedro R."/>
            <person name="Perez-Viso B."/>
            <person name="Morosini M.I."/>
            <person name="Lopez-Fresnena N."/>
            <person name="Coque T.M."/>
            <person name="Bonten M."/>
            <person name="Malhotra-Kumar S."/>
            <person name="Ruiz-Garbajosa P."/>
            <person name="Canton R."/>
        </authorList>
    </citation>
    <scope>NUCLEOTIDE SEQUENCE [LARGE SCALE GENOMIC DNA]</scope>
    <source>
        <strain evidence="1 2">KA2</strain>
    </source>
</reference>
<keyword evidence="2" id="KW-1185">Reference proteome</keyword>
<gene>
    <name evidence="1" type="ORF">C8256_09225</name>
</gene>
<name>A0A2T2Y467_9ENTR</name>
<accession>A0A2T2Y467</accession>
<dbReference type="AlphaFoldDB" id="A0A2T2Y467"/>
<organism evidence="1 2">
    <name type="scientific">Kluyvera genomosp. 2</name>
    <dbReference type="NCBI Taxonomy" id="2774054"/>
    <lineage>
        <taxon>Bacteria</taxon>
        <taxon>Pseudomonadati</taxon>
        <taxon>Pseudomonadota</taxon>
        <taxon>Gammaproteobacteria</taxon>
        <taxon>Enterobacterales</taxon>
        <taxon>Enterobacteriaceae</taxon>
        <taxon>Kluyvera</taxon>
    </lineage>
</organism>
<proteinExistence type="predicted"/>
<dbReference type="Proteomes" id="UP000240892">
    <property type="component" value="Unassembled WGS sequence"/>
</dbReference>
<evidence type="ECO:0000313" key="1">
    <source>
        <dbReference type="EMBL" id="PSR47320.1"/>
    </source>
</evidence>
<dbReference type="EMBL" id="PYHO01000005">
    <property type="protein sequence ID" value="PSR47320.1"/>
    <property type="molecule type" value="Genomic_DNA"/>
</dbReference>
<sequence length="72" mass="7768">MVSASASTRSTFGRSFSALRSSLDISSSLFALPDGAALIRPTRLVGRIKHLCRHPAVQVIPRNHARDRAPGE</sequence>
<evidence type="ECO:0000313" key="2">
    <source>
        <dbReference type="Proteomes" id="UP000240892"/>
    </source>
</evidence>
<comment type="caution">
    <text evidence="1">The sequence shown here is derived from an EMBL/GenBank/DDBJ whole genome shotgun (WGS) entry which is preliminary data.</text>
</comment>
<protein>
    <submittedName>
        <fullName evidence="1">Uncharacterized protein</fullName>
    </submittedName>
</protein>